<proteinExistence type="predicted"/>
<dbReference type="SUPFAM" id="SSF47459">
    <property type="entry name" value="HLH, helix-loop-helix DNA-binding domain"/>
    <property type="match status" value="1"/>
</dbReference>
<dbReference type="SMART" id="SM00353">
    <property type="entry name" value="HLH"/>
    <property type="match status" value="1"/>
</dbReference>
<feature type="domain" description="BHLH" evidence="8">
    <location>
        <begin position="158"/>
        <end position="207"/>
    </location>
</feature>
<evidence type="ECO:0000256" key="3">
    <source>
        <dbReference type="ARBA" id="ARBA00023015"/>
    </source>
</evidence>
<keyword evidence="3" id="KW-0805">Transcription regulation</keyword>
<name>A0A803Q805_CANSA</name>
<dbReference type="EMBL" id="UZAU01000706">
    <property type="status" value="NOT_ANNOTATED_CDS"/>
    <property type="molecule type" value="Genomic_DNA"/>
</dbReference>
<dbReference type="Gramene" id="evm.model.08.1224">
    <property type="protein sequence ID" value="cds.evm.model.08.1224"/>
    <property type="gene ID" value="evm.TU.08.1224"/>
</dbReference>
<dbReference type="GO" id="GO:0046983">
    <property type="term" value="F:protein dimerization activity"/>
    <property type="evidence" value="ECO:0007669"/>
    <property type="project" value="InterPro"/>
</dbReference>
<keyword evidence="10" id="KW-1185">Reference proteome</keyword>
<evidence type="ECO:0000256" key="5">
    <source>
        <dbReference type="ARBA" id="ARBA00023163"/>
    </source>
</evidence>
<evidence type="ECO:0000256" key="7">
    <source>
        <dbReference type="SAM" id="SignalP"/>
    </source>
</evidence>
<organism evidence="9 10">
    <name type="scientific">Cannabis sativa</name>
    <name type="common">Hemp</name>
    <name type="synonym">Marijuana</name>
    <dbReference type="NCBI Taxonomy" id="3483"/>
    <lineage>
        <taxon>Eukaryota</taxon>
        <taxon>Viridiplantae</taxon>
        <taxon>Streptophyta</taxon>
        <taxon>Embryophyta</taxon>
        <taxon>Tracheophyta</taxon>
        <taxon>Spermatophyta</taxon>
        <taxon>Magnoliopsida</taxon>
        <taxon>eudicotyledons</taxon>
        <taxon>Gunneridae</taxon>
        <taxon>Pentapetalae</taxon>
        <taxon>rosids</taxon>
        <taxon>fabids</taxon>
        <taxon>Rosales</taxon>
        <taxon>Cannabaceae</taxon>
        <taxon>Cannabis</taxon>
    </lineage>
</organism>
<evidence type="ECO:0000259" key="8">
    <source>
        <dbReference type="PROSITE" id="PS50888"/>
    </source>
</evidence>
<evidence type="ECO:0000256" key="1">
    <source>
        <dbReference type="ARBA" id="ARBA00004123"/>
    </source>
</evidence>
<dbReference type="Gene3D" id="4.10.280.10">
    <property type="entry name" value="Helix-loop-helix DNA-binding domain"/>
    <property type="match status" value="1"/>
</dbReference>
<dbReference type="InterPro" id="IPR011598">
    <property type="entry name" value="bHLH_dom"/>
</dbReference>
<feature type="chain" id="PRO_5030779920" description="BHLH domain-containing protein" evidence="7">
    <location>
        <begin position="24"/>
        <end position="372"/>
    </location>
</feature>
<keyword evidence="6" id="KW-0539">Nucleus</keyword>
<dbReference type="PROSITE" id="PS50888">
    <property type="entry name" value="BHLH"/>
    <property type="match status" value="1"/>
</dbReference>
<reference evidence="9" key="1">
    <citation type="submission" date="2018-11" db="EMBL/GenBank/DDBJ databases">
        <authorList>
            <person name="Grassa J C."/>
        </authorList>
    </citation>
    <scope>NUCLEOTIDE SEQUENCE [LARGE SCALE GENOMIC DNA]</scope>
</reference>
<evidence type="ECO:0000313" key="9">
    <source>
        <dbReference type="EnsemblPlants" id="cds.evm.model.08.1224"/>
    </source>
</evidence>
<dbReference type="InterPro" id="IPR051358">
    <property type="entry name" value="TF_AMS/ICE1/BHLH6-like"/>
</dbReference>
<dbReference type="Pfam" id="PF00010">
    <property type="entry name" value="HLH"/>
    <property type="match status" value="1"/>
</dbReference>
<dbReference type="GO" id="GO:0005634">
    <property type="term" value="C:nucleus"/>
    <property type="evidence" value="ECO:0007669"/>
    <property type="project" value="UniProtKB-SubCell"/>
</dbReference>
<feature type="signal peptide" evidence="7">
    <location>
        <begin position="1"/>
        <end position="23"/>
    </location>
</feature>
<sequence>MLMVLACSLRVWFWLCFMAVVDGRDGFRIWLRVRPIWGCGFWGSVVSWTSGGLWARGGYLAVGWASWLCGGSLSSSSQFKGVVTLGLRVPKGFMIFCKSLMLEMVLAKTNAPLEERFMTHDLLQQPNHERPLSWGGGLEDAAFSGYYDSSSPDGAASSAASKNIVSERNRRKKLNDRLFALRAVVPKISKMDKASIIKDAIEYIQKLHEEERNIQAEIIELESNHNKGSHNNNNNNNNKNLGGNYDHFDQELPILLRSKKKKIDQQLYDSNGSRCSGSISPIEDLELRVTYMGEKTLVVSLTCSKRTDTMVKLCEVFESLKLKIITANITAFSGRLSKTVFIEADEDEKEHLKIKIETAIAALNDPRSPMSI</sequence>
<evidence type="ECO:0000256" key="2">
    <source>
        <dbReference type="ARBA" id="ARBA00011738"/>
    </source>
</evidence>
<dbReference type="InterPro" id="IPR036638">
    <property type="entry name" value="HLH_DNA-bd_sf"/>
</dbReference>
<keyword evidence="7" id="KW-0732">Signal</keyword>
<dbReference type="GO" id="GO:0043565">
    <property type="term" value="F:sequence-specific DNA binding"/>
    <property type="evidence" value="ECO:0007669"/>
    <property type="project" value="TreeGrafter"/>
</dbReference>
<evidence type="ECO:0000256" key="4">
    <source>
        <dbReference type="ARBA" id="ARBA00023125"/>
    </source>
</evidence>
<dbReference type="AlphaFoldDB" id="A0A803Q805"/>
<evidence type="ECO:0000313" key="10">
    <source>
        <dbReference type="Proteomes" id="UP000596661"/>
    </source>
</evidence>
<accession>A0A803Q805</accession>
<protein>
    <recommendedName>
        <fullName evidence="8">BHLH domain-containing protein</fullName>
    </recommendedName>
</protein>
<dbReference type="OMA" id="EERFMTH"/>
<dbReference type="Pfam" id="PF22754">
    <property type="entry name" value="bHLH-TF_ACT-like_plant"/>
    <property type="match status" value="1"/>
</dbReference>
<dbReference type="EnsemblPlants" id="evm.model.08.1224">
    <property type="protein sequence ID" value="cds.evm.model.08.1224"/>
    <property type="gene ID" value="evm.TU.08.1224"/>
</dbReference>
<dbReference type="PANTHER" id="PTHR31945:SF26">
    <property type="entry name" value="TRANSCRIPTION FACTOR BHLH35"/>
    <property type="match status" value="1"/>
</dbReference>
<keyword evidence="4" id="KW-0238">DNA-binding</keyword>
<dbReference type="InterPro" id="IPR054502">
    <property type="entry name" value="bHLH-TF_ACT-like_plant"/>
</dbReference>
<dbReference type="FunFam" id="4.10.280.10:FF:000096">
    <property type="entry name" value="Basic helix-loop-helix (BHLH) DNA-binding superfamily protein"/>
    <property type="match status" value="1"/>
</dbReference>
<dbReference type="Proteomes" id="UP000596661">
    <property type="component" value="Chromosome 8"/>
</dbReference>
<evidence type="ECO:0000256" key="6">
    <source>
        <dbReference type="ARBA" id="ARBA00023242"/>
    </source>
</evidence>
<comment type="subcellular location">
    <subcellularLocation>
        <location evidence="1">Nucleus</location>
    </subcellularLocation>
</comment>
<dbReference type="PANTHER" id="PTHR31945">
    <property type="entry name" value="TRANSCRIPTION FACTOR SCREAM2-RELATED"/>
    <property type="match status" value="1"/>
</dbReference>
<reference evidence="9" key="2">
    <citation type="submission" date="2021-03" db="UniProtKB">
        <authorList>
            <consortium name="EnsemblPlants"/>
        </authorList>
    </citation>
    <scope>IDENTIFICATION</scope>
</reference>
<comment type="subunit">
    <text evidence="2">Homodimer.</text>
</comment>
<dbReference type="GO" id="GO:0003700">
    <property type="term" value="F:DNA-binding transcription factor activity"/>
    <property type="evidence" value="ECO:0007669"/>
    <property type="project" value="TreeGrafter"/>
</dbReference>
<keyword evidence="5" id="KW-0804">Transcription</keyword>